<evidence type="ECO:0000256" key="10">
    <source>
        <dbReference type="SAM" id="Phobius"/>
    </source>
</evidence>
<keyword evidence="5 8" id="KW-1015">Disulfide bond</keyword>
<comment type="cofactor">
    <cofactor evidence="1 7">
        <name>Ca(2+)</name>
        <dbReference type="ChEBI" id="CHEBI:29108"/>
    </cofactor>
</comment>
<protein>
    <recommendedName>
        <fullName evidence="9">alpha-1,2-Mannosidase</fullName>
        <ecNumber evidence="9">3.2.1.-</ecNumber>
    </recommendedName>
</protein>
<dbReference type="GO" id="GO:0005975">
    <property type="term" value="P:carbohydrate metabolic process"/>
    <property type="evidence" value="ECO:0007669"/>
    <property type="project" value="InterPro"/>
</dbReference>
<sequence>MISFPLSPRQRVPLRKAVYASLTLVVCVILLHISRNGYPSFKHRFEDSVPEDESAASPPVSAEEWNRRAERVKEAFRHAYHGYEKYAQPKDELRPVTNVGMSGYNGWGATAFDALDTMLLMDLGPEYKRALEVVKVANFSVTYENRGFVPYFETIIRYLGGLLSAYALSKDEILLRRAEELADTLDPVFNTPSGLPAFSYEPVRGLLHIPDPGVLAEFASFQVEYTYLAKVTGKKKYYDRVKTLNRVFQEANLSDSGGMLPTEWNLREGAPRQAKNRISVGAQADSTHEYLLKQYLLTGKIEKGNLEAYLRTTTYILTNLLYLSPKRGLLYATDAANTSFTHPAGTPSHIFEHLSCFLPGLFALGAHTLPLNDLQSVGIDFAKLGSEPLYSGTSNFYRKLQGYDLKKLHLWAAEGLAHTCWLTYADQKSGLGPEEVMMLTGFRGATTGRWWDPRMVQPRGGNPSESYLWIDAMAKWKKSGSRGPVPGWMTGKPVVWTEEDRLAGRPNTRDYHVRKPGYLLRPETVESFYILWRTTRDERWRNRGWAVFEAVERETKTESGYVTLKDVRGSPTKRGNSMPSFFLAETLKYLYLLFREDDPLPLDKWVFNTEAHPVPVFSWTAEERERFSV</sequence>
<evidence type="ECO:0000256" key="1">
    <source>
        <dbReference type="ARBA" id="ARBA00001913"/>
    </source>
</evidence>
<evidence type="ECO:0000256" key="3">
    <source>
        <dbReference type="ARBA" id="ARBA00007658"/>
    </source>
</evidence>
<dbReference type="SUPFAM" id="SSF48225">
    <property type="entry name" value="Seven-hairpin glycosidases"/>
    <property type="match status" value="1"/>
</dbReference>
<dbReference type="GO" id="GO:0016020">
    <property type="term" value="C:membrane"/>
    <property type="evidence" value="ECO:0007669"/>
    <property type="project" value="InterPro"/>
</dbReference>
<name>A0A4Y7TS55_COPMI</name>
<keyword evidence="12" id="KW-1185">Reference proteome</keyword>
<evidence type="ECO:0000256" key="8">
    <source>
        <dbReference type="PIRSR" id="PIRSR601382-3"/>
    </source>
</evidence>
<dbReference type="InterPro" id="IPR012341">
    <property type="entry name" value="6hp_glycosidase-like_sf"/>
</dbReference>
<dbReference type="GO" id="GO:0004571">
    <property type="term" value="F:mannosyl-oligosaccharide 1,2-alpha-mannosidase activity"/>
    <property type="evidence" value="ECO:0007669"/>
    <property type="project" value="InterPro"/>
</dbReference>
<feature type="active site" description="Proton donor" evidence="6">
    <location>
        <position position="434"/>
    </location>
</feature>
<keyword evidence="7" id="KW-0106">Calcium</keyword>
<dbReference type="Gene3D" id="1.50.10.10">
    <property type="match status" value="1"/>
</dbReference>
<keyword evidence="9" id="KW-0326">Glycosidase</keyword>
<keyword evidence="10" id="KW-1133">Transmembrane helix</keyword>
<evidence type="ECO:0000313" key="11">
    <source>
        <dbReference type="EMBL" id="TEB36728.1"/>
    </source>
</evidence>
<dbReference type="InterPro" id="IPR050749">
    <property type="entry name" value="Glycosyl_Hydrolase_47"/>
</dbReference>
<dbReference type="InterPro" id="IPR036026">
    <property type="entry name" value="Seven-hairpin_glycosidases"/>
</dbReference>
<keyword evidence="7" id="KW-0479">Metal-binding</keyword>
<dbReference type="GO" id="GO:0005509">
    <property type="term" value="F:calcium ion binding"/>
    <property type="evidence" value="ECO:0007669"/>
    <property type="project" value="InterPro"/>
</dbReference>
<feature type="disulfide bond" evidence="8">
    <location>
        <begin position="356"/>
        <end position="420"/>
    </location>
</feature>
<dbReference type="STRING" id="71717.A0A4Y7TS55"/>
<keyword evidence="4 9" id="KW-0378">Hydrolase</keyword>
<dbReference type="InterPro" id="IPR001382">
    <property type="entry name" value="Glyco_hydro_47"/>
</dbReference>
<comment type="pathway">
    <text evidence="2">Protein modification; protein glycosylation.</text>
</comment>
<accession>A0A4Y7TS55</accession>
<dbReference type="GO" id="GO:0005783">
    <property type="term" value="C:endoplasmic reticulum"/>
    <property type="evidence" value="ECO:0007669"/>
    <property type="project" value="TreeGrafter"/>
</dbReference>
<evidence type="ECO:0000256" key="2">
    <source>
        <dbReference type="ARBA" id="ARBA00004922"/>
    </source>
</evidence>
<evidence type="ECO:0000256" key="9">
    <source>
        <dbReference type="RuleBase" id="RU361193"/>
    </source>
</evidence>
<dbReference type="EMBL" id="QPFP01000005">
    <property type="protein sequence ID" value="TEB36728.1"/>
    <property type="molecule type" value="Genomic_DNA"/>
</dbReference>
<comment type="caution">
    <text evidence="11">The sequence shown here is derived from an EMBL/GenBank/DDBJ whole genome shotgun (WGS) entry which is preliminary data.</text>
</comment>
<reference evidence="11 12" key="1">
    <citation type="journal article" date="2019" name="Nat. Ecol. Evol.">
        <title>Megaphylogeny resolves global patterns of mushroom evolution.</title>
        <authorList>
            <person name="Varga T."/>
            <person name="Krizsan K."/>
            <person name="Foldi C."/>
            <person name="Dima B."/>
            <person name="Sanchez-Garcia M."/>
            <person name="Sanchez-Ramirez S."/>
            <person name="Szollosi G.J."/>
            <person name="Szarkandi J.G."/>
            <person name="Papp V."/>
            <person name="Albert L."/>
            <person name="Andreopoulos W."/>
            <person name="Angelini C."/>
            <person name="Antonin V."/>
            <person name="Barry K.W."/>
            <person name="Bougher N.L."/>
            <person name="Buchanan P."/>
            <person name="Buyck B."/>
            <person name="Bense V."/>
            <person name="Catcheside P."/>
            <person name="Chovatia M."/>
            <person name="Cooper J."/>
            <person name="Damon W."/>
            <person name="Desjardin D."/>
            <person name="Finy P."/>
            <person name="Geml J."/>
            <person name="Haridas S."/>
            <person name="Hughes K."/>
            <person name="Justo A."/>
            <person name="Karasinski D."/>
            <person name="Kautmanova I."/>
            <person name="Kiss B."/>
            <person name="Kocsube S."/>
            <person name="Kotiranta H."/>
            <person name="LaButti K.M."/>
            <person name="Lechner B.E."/>
            <person name="Liimatainen K."/>
            <person name="Lipzen A."/>
            <person name="Lukacs Z."/>
            <person name="Mihaltcheva S."/>
            <person name="Morgado L.N."/>
            <person name="Niskanen T."/>
            <person name="Noordeloos M.E."/>
            <person name="Ohm R.A."/>
            <person name="Ortiz-Santana B."/>
            <person name="Ovrebo C."/>
            <person name="Racz N."/>
            <person name="Riley R."/>
            <person name="Savchenko A."/>
            <person name="Shiryaev A."/>
            <person name="Soop K."/>
            <person name="Spirin V."/>
            <person name="Szebenyi C."/>
            <person name="Tomsovsky M."/>
            <person name="Tulloss R.E."/>
            <person name="Uehling J."/>
            <person name="Grigoriev I.V."/>
            <person name="Vagvolgyi C."/>
            <person name="Papp T."/>
            <person name="Martin F.M."/>
            <person name="Miettinen O."/>
            <person name="Hibbett D.S."/>
            <person name="Nagy L.G."/>
        </authorList>
    </citation>
    <scope>NUCLEOTIDE SEQUENCE [LARGE SCALE GENOMIC DNA]</scope>
    <source>
        <strain evidence="11 12">FP101781</strain>
    </source>
</reference>
<feature type="binding site" evidence="7">
    <location>
        <position position="609"/>
    </location>
    <ligand>
        <name>Ca(2+)</name>
        <dbReference type="ChEBI" id="CHEBI:29108"/>
    </ligand>
</feature>
<evidence type="ECO:0000256" key="7">
    <source>
        <dbReference type="PIRSR" id="PIRSR601382-2"/>
    </source>
</evidence>
<dbReference type="AlphaFoldDB" id="A0A4Y7TS55"/>
<keyword evidence="10" id="KW-0472">Membrane</keyword>
<dbReference type="PRINTS" id="PR00747">
    <property type="entry name" value="GLYHDRLASE47"/>
</dbReference>
<evidence type="ECO:0000256" key="6">
    <source>
        <dbReference type="PIRSR" id="PIRSR601382-1"/>
    </source>
</evidence>
<feature type="transmembrane region" description="Helical" evidence="10">
    <location>
        <begin position="17"/>
        <end position="34"/>
    </location>
</feature>
<dbReference type="GO" id="GO:0036503">
    <property type="term" value="P:ERAD pathway"/>
    <property type="evidence" value="ECO:0007669"/>
    <property type="project" value="UniProtKB-ARBA"/>
</dbReference>
<gene>
    <name evidence="11" type="ORF">FA13DRAFT_1682871</name>
</gene>
<proteinExistence type="inferred from homology"/>
<organism evidence="11 12">
    <name type="scientific">Coprinellus micaceus</name>
    <name type="common">Glistening ink-cap mushroom</name>
    <name type="synonym">Coprinus micaceus</name>
    <dbReference type="NCBI Taxonomy" id="71717"/>
    <lineage>
        <taxon>Eukaryota</taxon>
        <taxon>Fungi</taxon>
        <taxon>Dikarya</taxon>
        <taxon>Basidiomycota</taxon>
        <taxon>Agaricomycotina</taxon>
        <taxon>Agaricomycetes</taxon>
        <taxon>Agaricomycetidae</taxon>
        <taxon>Agaricales</taxon>
        <taxon>Agaricineae</taxon>
        <taxon>Psathyrellaceae</taxon>
        <taxon>Coprinellus</taxon>
    </lineage>
</organism>
<evidence type="ECO:0000313" key="12">
    <source>
        <dbReference type="Proteomes" id="UP000298030"/>
    </source>
</evidence>
<feature type="active site" evidence="6">
    <location>
        <position position="285"/>
    </location>
</feature>
<dbReference type="EC" id="3.2.1.-" evidence="9"/>
<feature type="active site" description="Proton donor" evidence="6">
    <location>
        <position position="153"/>
    </location>
</feature>
<feature type="active site" evidence="6">
    <location>
        <position position="523"/>
    </location>
</feature>
<dbReference type="Proteomes" id="UP000298030">
    <property type="component" value="Unassembled WGS sequence"/>
</dbReference>
<dbReference type="PANTHER" id="PTHR11742">
    <property type="entry name" value="MANNOSYL-OLIGOSACCHARIDE ALPHA-1,2-MANNOSIDASE-RELATED"/>
    <property type="match status" value="1"/>
</dbReference>
<keyword evidence="10" id="KW-0812">Transmembrane</keyword>
<dbReference type="Pfam" id="PF01532">
    <property type="entry name" value="Glyco_hydro_47"/>
    <property type="match status" value="1"/>
</dbReference>
<dbReference type="OrthoDB" id="8118055at2759"/>
<comment type="similarity">
    <text evidence="3 9">Belongs to the glycosyl hydrolase 47 family.</text>
</comment>
<evidence type="ECO:0000256" key="5">
    <source>
        <dbReference type="ARBA" id="ARBA00023157"/>
    </source>
</evidence>
<evidence type="ECO:0000256" key="4">
    <source>
        <dbReference type="ARBA" id="ARBA00022801"/>
    </source>
</evidence>